<feature type="transmembrane region" description="Helical" evidence="6">
    <location>
        <begin position="168"/>
        <end position="189"/>
    </location>
</feature>
<dbReference type="PANTHER" id="PTHR34820">
    <property type="entry name" value="INNER MEMBRANE PROTEIN YEBZ"/>
    <property type="match status" value="1"/>
</dbReference>
<dbReference type="InterPro" id="IPR014755">
    <property type="entry name" value="Cu-Rt/internalin_Ig-like"/>
</dbReference>
<keyword evidence="6" id="KW-0812">Transmembrane</keyword>
<accession>A0A7W8QNR7</accession>
<gene>
    <name evidence="9" type="ORF">HDA36_003946</name>
</gene>
<dbReference type="Proteomes" id="UP000572635">
    <property type="component" value="Unassembled WGS sequence"/>
</dbReference>
<keyword evidence="4" id="KW-0186">Copper</keyword>
<dbReference type="RefSeq" id="WP_184393986.1">
    <property type="nucleotide sequence ID" value="NZ_BAAAJD010000017.1"/>
</dbReference>
<keyword evidence="10" id="KW-1185">Reference proteome</keyword>
<keyword evidence="3 7" id="KW-0732">Signal</keyword>
<dbReference type="InterPro" id="IPR014756">
    <property type="entry name" value="Ig_E-set"/>
</dbReference>
<evidence type="ECO:0000313" key="9">
    <source>
        <dbReference type="EMBL" id="MBB5433862.1"/>
    </source>
</evidence>
<feature type="chain" id="PRO_5031244639" description="CopC domain-containing protein" evidence="7">
    <location>
        <begin position="36"/>
        <end position="194"/>
    </location>
</feature>
<dbReference type="GO" id="GO:0042597">
    <property type="term" value="C:periplasmic space"/>
    <property type="evidence" value="ECO:0007669"/>
    <property type="project" value="InterPro"/>
</dbReference>
<dbReference type="Gene3D" id="2.60.40.1220">
    <property type="match status" value="1"/>
</dbReference>
<keyword evidence="6" id="KW-0472">Membrane</keyword>
<dbReference type="GO" id="GO:0046688">
    <property type="term" value="P:response to copper ion"/>
    <property type="evidence" value="ECO:0007669"/>
    <property type="project" value="InterPro"/>
</dbReference>
<feature type="signal peptide" evidence="7">
    <location>
        <begin position="1"/>
        <end position="35"/>
    </location>
</feature>
<evidence type="ECO:0000313" key="10">
    <source>
        <dbReference type="Proteomes" id="UP000572635"/>
    </source>
</evidence>
<feature type="region of interest" description="Disordered" evidence="5">
    <location>
        <begin position="126"/>
        <end position="161"/>
    </location>
</feature>
<evidence type="ECO:0000256" key="1">
    <source>
        <dbReference type="ARBA" id="ARBA00004196"/>
    </source>
</evidence>
<dbReference type="Pfam" id="PF04234">
    <property type="entry name" value="CopC"/>
    <property type="match status" value="1"/>
</dbReference>
<dbReference type="GO" id="GO:0006825">
    <property type="term" value="P:copper ion transport"/>
    <property type="evidence" value="ECO:0007669"/>
    <property type="project" value="InterPro"/>
</dbReference>
<name>A0A7W8QNR7_9ACTN</name>
<comment type="caution">
    <text evidence="9">The sequence shown here is derived from an EMBL/GenBank/DDBJ whole genome shotgun (WGS) entry which is preliminary data.</text>
</comment>
<sequence>MSKTAPAGRNRRRGAAVAAASALAWAVLGGAPAQAHDRLVASAPGDGAALEAAPEEVTLTFSGEPLDVGAAVTVVDAEGEAFAAGAPEVDGAEVVQAVDGLPDGGYAVRWRVVSGDGHPVSGGFGFTVGDPDAPVPDPAQGAPSAPPSPAAAPEREPAAPISGPAGRWALLALAGAALGAAGYAAAVFARRSAP</sequence>
<dbReference type="SUPFAM" id="SSF81296">
    <property type="entry name" value="E set domains"/>
    <property type="match status" value="1"/>
</dbReference>
<evidence type="ECO:0000256" key="5">
    <source>
        <dbReference type="SAM" id="MobiDB-lite"/>
    </source>
</evidence>
<organism evidence="9 10">
    <name type="scientific">Nocardiopsis composta</name>
    <dbReference type="NCBI Taxonomy" id="157465"/>
    <lineage>
        <taxon>Bacteria</taxon>
        <taxon>Bacillati</taxon>
        <taxon>Actinomycetota</taxon>
        <taxon>Actinomycetes</taxon>
        <taxon>Streptosporangiales</taxon>
        <taxon>Nocardiopsidaceae</taxon>
        <taxon>Nocardiopsis</taxon>
    </lineage>
</organism>
<dbReference type="GO" id="GO:0030313">
    <property type="term" value="C:cell envelope"/>
    <property type="evidence" value="ECO:0007669"/>
    <property type="project" value="UniProtKB-SubCell"/>
</dbReference>
<protein>
    <recommendedName>
        <fullName evidence="8">CopC domain-containing protein</fullName>
    </recommendedName>
</protein>
<dbReference type="InterPro" id="IPR032694">
    <property type="entry name" value="CopC/D"/>
</dbReference>
<feature type="compositionally biased region" description="Low complexity" evidence="5">
    <location>
        <begin position="128"/>
        <end position="143"/>
    </location>
</feature>
<evidence type="ECO:0000256" key="7">
    <source>
        <dbReference type="SAM" id="SignalP"/>
    </source>
</evidence>
<feature type="domain" description="CopC" evidence="8">
    <location>
        <begin position="36"/>
        <end position="128"/>
    </location>
</feature>
<dbReference type="AlphaFoldDB" id="A0A7W8QNR7"/>
<dbReference type="GO" id="GO:0005507">
    <property type="term" value="F:copper ion binding"/>
    <property type="evidence" value="ECO:0007669"/>
    <property type="project" value="InterPro"/>
</dbReference>
<reference evidence="9 10" key="1">
    <citation type="submission" date="2020-08" db="EMBL/GenBank/DDBJ databases">
        <title>Sequencing the genomes of 1000 actinobacteria strains.</title>
        <authorList>
            <person name="Klenk H.-P."/>
        </authorList>
    </citation>
    <scope>NUCLEOTIDE SEQUENCE [LARGE SCALE GENOMIC DNA]</scope>
    <source>
        <strain evidence="9 10">DSM 44551</strain>
    </source>
</reference>
<dbReference type="EMBL" id="JACHDB010000001">
    <property type="protein sequence ID" value="MBB5433862.1"/>
    <property type="molecule type" value="Genomic_DNA"/>
</dbReference>
<evidence type="ECO:0000256" key="4">
    <source>
        <dbReference type="ARBA" id="ARBA00023008"/>
    </source>
</evidence>
<keyword evidence="2" id="KW-0479">Metal-binding</keyword>
<proteinExistence type="predicted"/>
<evidence type="ECO:0000259" key="8">
    <source>
        <dbReference type="Pfam" id="PF04234"/>
    </source>
</evidence>
<keyword evidence="6" id="KW-1133">Transmembrane helix</keyword>
<evidence type="ECO:0000256" key="2">
    <source>
        <dbReference type="ARBA" id="ARBA00022723"/>
    </source>
</evidence>
<dbReference type="PANTHER" id="PTHR34820:SF4">
    <property type="entry name" value="INNER MEMBRANE PROTEIN YEBZ"/>
    <property type="match status" value="1"/>
</dbReference>
<evidence type="ECO:0000256" key="3">
    <source>
        <dbReference type="ARBA" id="ARBA00022729"/>
    </source>
</evidence>
<dbReference type="GO" id="GO:0005886">
    <property type="term" value="C:plasma membrane"/>
    <property type="evidence" value="ECO:0007669"/>
    <property type="project" value="TreeGrafter"/>
</dbReference>
<dbReference type="InterPro" id="IPR007348">
    <property type="entry name" value="CopC_dom"/>
</dbReference>
<comment type="subcellular location">
    <subcellularLocation>
        <location evidence="1">Cell envelope</location>
    </subcellularLocation>
</comment>
<evidence type="ECO:0000256" key="6">
    <source>
        <dbReference type="SAM" id="Phobius"/>
    </source>
</evidence>